<dbReference type="Pfam" id="PF00892">
    <property type="entry name" value="EamA"/>
    <property type="match status" value="1"/>
</dbReference>
<comment type="similarity">
    <text evidence="2">Belongs to the SLC35F solute transporter family.</text>
</comment>
<evidence type="ECO:0000256" key="6">
    <source>
        <dbReference type="ARBA" id="ARBA00040744"/>
    </source>
</evidence>
<evidence type="ECO:0000256" key="2">
    <source>
        <dbReference type="ARBA" id="ARBA00007863"/>
    </source>
</evidence>
<evidence type="ECO:0000256" key="3">
    <source>
        <dbReference type="ARBA" id="ARBA00022692"/>
    </source>
</evidence>
<feature type="domain" description="EamA" evidence="8">
    <location>
        <begin position="136"/>
        <end position="223"/>
    </location>
</feature>
<keyword evidence="3 7" id="KW-0812">Transmembrane</keyword>
<comment type="subcellular location">
    <subcellularLocation>
        <location evidence="1">Membrane</location>
        <topology evidence="1">Multi-pass membrane protein</topology>
    </subcellularLocation>
</comment>
<feature type="transmembrane region" description="Helical" evidence="7">
    <location>
        <begin position="235"/>
        <end position="254"/>
    </location>
</feature>
<evidence type="ECO:0000313" key="10">
    <source>
        <dbReference type="Proteomes" id="UP001217089"/>
    </source>
</evidence>
<feature type="transmembrane region" description="Helical" evidence="7">
    <location>
        <begin position="148"/>
        <end position="166"/>
    </location>
</feature>
<feature type="transmembrane region" description="Helical" evidence="7">
    <location>
        <begin position="12"/>
        <end position="30"/>
    </location>
</feature>
<evidence type="ECO:0000256" key="5">
    <source>
        <dbReference type="ARBA" id="ARBA00023136"/>
    </source>
</evidence>
<keyword evidence="10" id="KW-1185">Reference proteome</keyword>
<evidence type="ECO:0000259" key="8">
    <source>
        <dbReference type="Pfam" id="PF00892"/>
    </source>
</evidence>
<feature type="transmembrane region" description="Helical" evidence="7">
    <location>
        <begin position="301"/>
        <end position="330"/>
    </location>
</feature>
<feature type="transmembrane region" description="Helical" evidence="7">
    <location>
        <begin position="351"/>
        <end position="370"/>
    </location>
</feature>
<proteinExistence type="inferred from homology"/>
<dbReference type="PANTHER" id="PTHR23051">
    <property type="entry name" value="SOLUTE CARRIER FAMILY 35, MEMBER F5"/>
    <property type="match status" value="1"/>
</dbReference>
<accession>A0ABQ9FS81</accession>
<feature type="transmembrane region" description="Helical" evidence="7">
    <location>
        <begin position="266"/>
        <end position="289"/>
    </location>
</feature>
<evidence type="ECO:0000256" key="4">
    <source>
        <dbReference type="ARBA" id="ARBA00022989"/>
    </source>
</evidence>
<evidence type="ECO:0000256" key="1">
    <source>
        <dbReference type="ARBA" id="ARBA00004141"/>
    </source>
</evidence>
<dbReference type="PANTHER" id="PTHR23051:SF0">
    <property type="entry name" value="SOLUTE CARRIER FAMILY 35 MEMBER F5"/>
    <property type="match status" value="1"/>
</dbReference>
<evidence type="ECO:0000313" key="9">
    <source>
        <dbReference type="EMBL" id="KAJ8320090.1"/>
    </source>
</evidence>
<reference evidence="9 10" key="1">
    <citation type="submission" date="2022-12" db="EMBL/GenBank/DDBJ databases">
        <title>Chromosome-level genome of Tegillarca granosa.</title>
        <authorList>
            <person name="Kim J."/>
        </authorList>
    </citation>
    <scope>NUCLEOTIDE SEQUENCE [LARGE SCALE GENOMIC DNA]</scope>
    <source>
        <strain evidence="9">Teg-2019</strain>
        <tissue evidence="9">Adductor muscle</tissue>
    </source>
</reference>
<feature type="non-terminal residue" evidence="9">
    <location>
        <position position="416"/>
    </location>
</feature>
<dbReference type="InterPro" id="IPR037185">
    <property type="entry name" value="EmrE-like"/>
</dbReference>
<keyword evidence="5 7" id="KW-0472">Membrane</keyword>
<gene>
    <name evidence="9" type="ORF">KUTeg_001677</name>
</gene>
<protein>
    <recommendedName>
        <fullName evidence="6">Solute carrier family 35 member F5</fullName>
    </recommendedName>
</protein>
<keyword evidence="4 7" id="KW-1133">Transmembrane helix</keyword>
<feature type="transmembrane region" description="Helical" evidence="7">
    <location>
        <begin position="178"/>
        <end position="197"/>
    </location>
</feature>
<dbReference type="InterPro" id="IPR000620">
    <property type="entry name" value="EamA_dom"/>
</dbReference>
<sequence>MLGAQTLSKVQRLVLGIIVLLIVDLIWVASSELTEYLFKDTHFNQPFFTTYAKTCMFMLYLLGFIFWKPWREQCRRGNKTDSIYVPLKYEDKSSGTESDEASSLSMKRGVRFKTYAEDALLARLSYQATLRAEEAKFREMNKLTIKQVAKIAFIFCILWFFGNYSYQVALKDTEAGIVNVLSSTSGLFTLVCAAIYPSSGADKFTLSKLVAVLISISGIVLVSLSDVSIEDDIPVGALWALCGAIIYALYLVSLKRRVDHEDKLDIPMFFGLFCAVVLWPGFLILHYSGSETFKWPNGKQWLFICINGVVGTVISEGCFLTSSLIGTLSLSLTIPLTMLADVVLKSVPYNWLFYVGTIPVFLSFFAVSFLTHYENWDPVLIGVKKCLHFMCRRRLLSRVRDLDREQTESLIGVNDS</sequence>
<feature type="transmembrane region" description="Helical" evidence="7">
    <location>
        <begin position="50"/>
        <end position="67"/>
    </location>
</feature>
<dbReference type="EMBL" id="JARBDR010000141">
    <property type="protein sequence ID" value="KAJ8320090.1"/>
    <property type="molecule type" value="Genomic_DNA"/>
</dbReference>
<dbReference type="Proteomes" id="UP001217089">
    <property type="component" value="Unassembled WGS sequence"/>
</dbReference>
<organism evidence="9 10">
    <name type="scientific">Tegillarca granosa</name>
    <name type="common">Malaysian cockle</name>
    <name type="synonym">Anadara granosa</name>
    <dbReference type="NCBI Taxonomy" id="220873"/>
    <lineage>
        <taxon>Eukaryota</taxon>
        <taxon>Metazoa</taxon>
        <taxon>Spiralia</taxon>
        <taxon>Lophotrochozoa</taxon>
        <taxon>Mollusca</taxon>
        <taxon>Bivalvia</taxon>
        <taxon>Autobranchia</taxon>
        <taxon>Pteriomorphia</taxon>
        <taxon>Arcoida</taxon>
        <taxon>Arcoidea</taxon>
        <taxon>Arcidae</taxon>
        <taxon>Tegillarca</taxon>
    </lineage>
</organism>
<evidence type="ECO:0000256" key="7">
    <source>
        <dbReference type="SAM" id="Phobius"/>
    </source>
</evidence>
<comment type="caution">
    <text evidence="9">The sequence shown here is derived from an EMBL/GenBank/DDBJ whole genome shotgun (WGS) entry which is preliminary data.</text>
</comment>
<dbReference type="SUPFAM" id="SSF103481">
    <property type="entry name" value="Multidrug resistance efflux transporter EmrE"/>
    <property type="match status" value="1"/>
</dbReference>
<feature type="transmembrane region" description="Helical" evidence="7">
    <location>
        <begin position="209"/>
        <end position="229"/>
    </location>
</feature>
<name>A0ABQ9FS81_TEGGR</name>